<accession>A0ABN8AB95</accession>
<keyword evidence="7" id="KW-1185">Reference proteome</keyword>
<dbReference type="SUPFAM" id="SSF88946">
    <property type="entry name" value="Sigma2 domain of RNA polymerase sigma factors"/>
    <property type="match status" value="1"/>
</dbReference>
<feature type="domain" description="RNA polymerase sigma-70 region 2" evidence="5">
    <location>
        <begin position="11"/>
        <end position="76"/>
    </location>
</feature>
<comment type="caution">
    <text evidence="6">The sequence shown here is derived from an EMBL/GenBank/DDBJ whole genome shotgun (WGS) entry which is preliminary data.</text>
</comment>
<evidence type="ECO:0000256" key="1">
    <source>
        <dbReference type="ARBA" id="ARBA00023015"/>
    </source>
</evidence>
<dbReference type="PANTHER" id="PTHR43133:SF8">
    <property type="entry name" value="RNA POLYMERASE SIGMA FACTOR HI_1459-RELATED"/>
    <property type="match status" value="1"/>
</dbReference>
<dbReference type="Proteomes" id="UP000789833">
    <property type="component" value="Unassembled WGS sequence"/>
</dbReference>
<name>A0ABN8AB95_9BACI</name>
<dbReference type="EMBL" id="CAKJTJ010000009">
    <property type="protein sequence ID" value="CAG9621317.1"/>
    <property type="molecule type" value="Genomic_DNA"/>
</dbReference>
<dbReference type="Pfam" id="PF04542">
    <property type="entry name" value="Sigma70_r2"/>
    <property type="match status" value="1"/>
</dbReference>
<protein>
    <recommendedName>
        <fullName evidence="5">RNA polymerase sigma-70 region 2 domain-containing protein</fullName>
    </recommendedName>
</protein>
<keyword evidence="1" id="KW-0805">Transcription regulation</keyword>
<dbReference type="InterPro" id="IPR014284">
    <property type="entry name" value="RNA_pol_sigma-70_dom"/>
</dbReference>
<gene>
    <name evidence="6" type="ORF">BACCIP111883_02089</name>
</gene>
<dbReference type="InterPro" id="IPR039425">
    <property type="entry name" value="RNA_pol_sigma-70-like"/>
</dbReference>
<dbReference type="InterPro" id="IPR013325">
    <property type="entry name" value="RNA_pol_sigma_r2"/>
</dbReference>
<dbReference type="NCBIfam" id="TIGR02937">
    <property type="entry name" value="sigma70-ECF"/>
    <property type="match status" value="1"/>
</dbReference>
<dbReference type="RefSeq" id="WP_317987062.1">
    <property type="nucleotide sequence ID" value="NZ_CAKJTJ010000009.1"/>
</dbReference>
<evidence type="ECO:0000256" key="2">
    <source>
        <dbReference type="ARBA" id="ARBA00023082"/>
    </source>
</evidence>
<reference evidence="6 7" key="1">
    <citation type="submission" date="2021-10" db="EMBL/GenBank/DDBJ databases">
        <authorList>
            <person name="Criscuolo A."/>
        </authorList>
    </citation>
    <scope>NUCLEOTIDE SEQUENCE [LARGE SCALE GENOMIC DNA]</scope>
    <source>
        <strain evidence="7">CIP 111883</strain>
    </source>
</reference>
<evidence type="ECO:0000313" key="7">
    <source>
        <dbReference type="Proteomes" id="UP000789833"/>
    </source>
</evidence>
<evidence type="ECO:0000256" key="3">
    <source>
        <dbReference type="ARBA" id="ARBA00023125"/>
    </source>
</evidence>
<keyword evidence="3" id="KW-0238">DNA-binding</keyword>
<evidence type="ECO:0000313" key="6">
    <source>
        <dbReference type="EMBL" id="CAG9621317.1"/>
    </source>
</evidence>
<keyword evidence="4" id="KW-0804">Transcription</keyword>
<proteinExistence type="predicted"/>
<organism evidence="6 7">
    <name type="scientific">Sutcliffiella rhizosphaerae</name>
    <dbReference type="NCBI Taxonomy" id="2880967"/>
    <lineage>
        <taxon>Bacteria</taxon>
        <taxon>Bacillati</taxon>
        <taxon>Bacillota</taxon>
        <taxon>Bacilli</taxon>
        <taxon>Bacillales</taxon>
        <taxon>Bacillaceae</taxon>
        <taxon>Sutcliffiella</taxon>
    </lineage>
</organism>
<dbReference type="PANTHER" id="PTHR43133">
    <property type="entry name" value="RNA POLYMERASE ECF-TYPE SIGMA FACTO"/>
    <property type="match status" value="1"/>
</dbReference>
<sequence>MEAGNDVPDWFLKYHDDIFNFLIYYTGSIDVEDLVQEVFIRAVRNIHKFKGNAQPKTWLYTIARNVAIDERRKRRKRRKETKSLPT</sequence>
<dbReference type="Gene3D" id="1.10.1740.10">
    <property type="match status" value="1"/>
</dbReference>
<evidence type="ECO:0000256" key="4">
    <source>
        <dbReference type="ARBA" id="ARBA00023163"/>
    </source>
</evidence>
<keyword evidence="2" id="KW-0731">Sigma factor</keyword>
<evidence type="ECO:0000259" key="5">
    <source>
        <dbReference type="Pfam" id="PF04542"/>
    </source>
</evidence>
<dbReference type="InterPro" id="IPR007627">
    <property type="entry name" value="RNA_pol_sigma70_r2"/>
</dbReference>